<dbReference type="InterPro" id="IPR012349">
    <property type="entry name" value="Split_barrel_FMN-bd"/>
</dbReference>
<comment type="caution">
    <text evidence="1">The sequence shown here is derived from an EMBL/GenBank/DDBJ whole genome shotgun (WGS) entry which is preliminary data.</text>
</comment>
<dbReference type="Gene3D" id="2.30.110.10">
    <property type="entry name" value="Electron Transport, Fmn-binding Protein, Chain A"/>
    <property type="match status" value="1"/>
</dbReference>
<dbReference type="InterPro" id="IPR004378">
    <property type="entry name" value="F420H2_quin_Rdtase"/>
</dbReference>
<dbReference type="Pfam" id="PF04075">
    <property type="entry name" value="F420H2_quin_red"/>
    <property type="match status" value="1"/>
</dbReference>
<sequence>MAMCQRIDMNPAKSSNAAGPWWYAPKRWMYRDGRPHGLARFMNSLSAHLYSLDWFTQSGGATLTVRGRRSGRPVSLPVVIAEHDRSRYLVSMLGDDANWVHNVREAGGDAELNQLPVHLVEIPIGERASILRCYLQIAPGARPHIPVSHQAPLSEFAGVAQTYPVFRIDRS</sequence>
<gene>
    <name evidence="1" type="ORF">DFJ75_0112</name>
</gene>
<proteinExistence type="predicted"/>
<dbReference type="GO" id="GO:0016491">
    <property type="term" value="F:oxidoreductase activity"/>
    <property type="evidence" value="ECO:0007669"/>
    <property type="project" value="InterPro"/>
</dbReference>
<dbReference type="EMBL" id="RBKV01000001">
    <property type="protein sequence ID" value="RKR93329.1"/>
    <property type="molecule type" value="Genomic_DNA"/>
</dbReference>
<evidence type="ECO:0000313" key="2">
    <source>
        <dbReference type="Proteomes" id="UP000274762"/>
    </source>
</evidence>
<dbReference type="Proteomes" id="UP000274762">
    <property type="component" value="Unassembled WGS sequence"/>
</dbReference>
<protein>
    <submittedName>
        <fullName evidence="1">Uncharacterized protein DUF385</fullName>
    </submittedName>
</protein>
<dbReference type="AlphaFoldDB" id="A0A495JYR9"/>
<organism evidence="1 2">
    <name type="scientific">Williamsia marianensis</name>
    <dbReference type="NCBI Taxonomy" id="85044"/>
    <lineage>
        <taxon>Bacteria</taxon>
        <taxon>Bacillati</taxon>
        <taxon>Actinomycetota</taxon>
        <taxon>Actinomycetes</taxon>
        <taxon>Mycobacteriales</taxon>
        <taxon>Nocardiaceae</taxon>
        <taxon>Williamsia</taxon>
    </lineage>
</organism>
<reference evidence="1 2" key="1">
    <citation type="submission" date="2018-10" db="EMBL/GenBank/DDBJ databases">
        <title>Sequencing the genomes of 1000 actinobacteria strains.</title>
        <authorList>
            <person name="Klenk H.-P."/>
        </authorList>
    </citation>
    <scope>NUCLEOTIDE SEQUENCE [LARGE SCALE GENOMIC DNA]</scope>
    <source>
        <strain evidence="1 2">DSM 44343</strain>
    </source>
</reference>
<evidence type="ECO:0000313" key="1">
    <source>
        <dbReference type="EMBL" id="RKR93329.1"/>
    </source>
</evidence>
<accession>A0A495JYR9</accession>
<name>A0A495JYR9_WILMA</name>